<evidence type="ECO:0000256" key="8">
    <source>
        <dbReference type="ARBA" id="ARBA00022842"/>
    </source>
</evidence>
<keyword evidence="7 14" id="KW-0067">ATP-binding</keyword>
<dbReference type="PROSITE" id="PS50975">
    <property type="entry name" value="ATP_GRASP"/>
    <property type="match status" value="1"/>
</dbReference>
<comment type="caution">
    <text evidence="16">The sequence shown here is derived from an EMBL/GenBank/DDBJ whole genome shotgun (WGS) entry which is preliminary data.</text>
</comment>
<dbReference type="PANTHER" id="PTHR23132">
    <property type="entry name" value="D-ALANINE--D-ALANINE LIGASE"/>
    <property type="match status" value="1"/>
</dbReference>
<dbReference type="InterPro" id="IPR011761">
    <property type="entry name" value="ATP-grasp"/>
</dbReference>
<name>A0ABV8SJU7_9BACL</name>
<evidence type="ECO:0000256" key="2">
    <source>
        <dbReference type="ARBA" id="ARBA00001946"/>
    </source>
</evidence>
<keyword evidence="12 13" id="KW-0961">Cell wall biogenesis/degradation</keyword>
<dbReference type="Pfam" id="PF07478">
    <property type="entry name" value="Dala_Dala_lig_C"/>
    <property type="match status" value="1"/>
</dbReference>
<evidence type="ECO:0000256" key="3">
    <source>
        <dbReference type="ARBA" id="ARBA00010871"/>
    </source>
</evidence>
<keyword evidence="8" id="KW-0460">Magnesium</keyword>
<dbReference type="Gene3D" id="3.30.470.20">
    <property type="entry name" value="ATP-grasp fold, B domain"/>
    <property type="match status" value="1"/>
</dbReference>
<keyword evidence="13" id="KW-0963">Cytoplasm</keyword>
<accession>A0ABV8SJU7</accession>
<comment type="catalytic activity">
    <reaction evidence="13">
        <text>2 D-alanine + ATP = D-alanyl-D-alanine + ADP + phosphate + H(+)</text>
        <dbReference type="Rhea" id="RHEA:11224"/>
        <dbReference type="ChEBI" id="CHEBI:15378"/>
        <dbReference type="ChEBI" id="CHEBI:30616"/>
        <dbReference type="ChEBI" id="CHEBI:43474"/>
        <dbReference type="ChEBI" id="CHEBI:57416"/>
        <dbReference type="ChEBI" id="CHEBI:57822"/>
        <dbReference type="ChEBI" id="CHEBI:456216"/>
        <dbReference type="EC" id="6.3.2.4"/>
    </reaction>
</comment>
<gene>
    <name evidence="13" type="primary">ddl</name>
    <name evidence="16" type="ORF">ACFO1S_27940</name>
</gene>
<dbReference type="RefSeq" id="WP_204602999.1">
    <property type="nucleotide sequence ID" value="NZ_JBHSED010000074.1"/>
</dbReference>
<dbReference type="InterPro" id="IPR011095">
    <property type="entry name" value="Dala_Dala_lig_C"/>
</dbReference>
<evidence type="ECO:0000256" key="13">
    <source>
        <dbReference type="HAMAP-Rule" id="MF_00047"/>
    </source>
</evidence>
<dbReference type="Proteomes" id="UP001595755">
    <property type="component" value="Unassembled WGS sequence"/>
</dbReference>
<keyword evidence="11" id="KW-0464">Manganese</keyword>
<dbReference type="InterPro" id="IPR005905">
    <property type="entry name" value="D_ala_D_ala"/>
</dbReference>
<dbReference type="InterPro" id="IPR013815">
    <property type="entry name" value="ATP_grasp_subdomain_1"/>
</dbReference>
<evidence type="ECO:0000256" key="9">
    <source>
        <dbReference type="ARBA" id="ARBA00022960"/>
    </source>
</evidence>
<dbReference type="InterPro" id="IPR000291">
    <property type="entry name" value="D-Ala_lig_Van_CS"/>
</dbReference>
<dbReference type="Pfam" id="PF01820">
    <property type="entry name" value="Dala_Dala_lig_N"/>
    <property type="match status" value="1"/>
</dbReference>
<evidence type="ECO:0000256" key="14">
    <source>
        <dbReference type="PROSITE-ProRule" id="PRU00409"/>
    </source>
</evidence>
<dbReference type="PROSITE" id="PS00843">
    <property type="entry name" value="DALA_DALA_LIGASE_1"/>
    <property type="match status" value="1"/>
</dbReference>
<keyword evidence="10 13" id="KW-0573">Peptidoglycan synthesis</keyword>
<dbReference type="NCBIfam" id="TIGR01205">
    <property type="entry name" value="D_ala_D_alaTIGR"/>
    <property type="match status" value="1"/>
</dbReference>
<dbReference type="SUPFAM" id="SSF56059">
    <property type="entry name" value="Glutathione synthetase ATP-binding domain-like"/>
    <property type="match status" value="1"/>
</dbReference>
<evidence type="ECO:0000256" key="11">
    <source>
        <dbReference type="ARBA" id="ARBA00023211"/>
    </source>
</evidence>
<dbReference type="GO" id="GO:0016874">
    <property type="term" value="F:ligase activity"/>
    <property type="evidence" value="ECO:0007669"/>
    <property type="project" value="UniProtKB-KW"/>
</dbReference>
<sequence>MTRTLLYVLYGGKSPEHEISLKTAFTVLSAIDTRKFEVYPIYITREGIWCPYGKMIVAPESQDELILRPSFEQASLSIGAVLTRLFAMEGEKVALPLLHGPNGEDGTIQGFLELLDIPYVGNGVLSSAVAMDKTATKELLASEGFRQAEFRSFIHAQWAEDRAGVVQSILQSIGFPAYIKPSSMGSSIGIRRCLNEGELEAAIDEAFRYDRKIVAEKEIVGREIQVAVMGNDQPLASVPGEFIQDQAFFDYEAKYESGKLKMSIPADIPASLTQQIRTAAKHVYRKLSCSGLARVDFFVDREARLYVNEVNTLPGFTAFSMYPVMWEKTDGTTYSALVEKLIDYAFARDRDKKSIQYAR</sequence>
<proteinExistence type="inferred from homology"/>
<protein>
    <recommendedName>
        <fullName evidence="13">D-alanine--D-alanine ligase</fullName>
        <ecNumber evidence="13">6.3.2.4</ecNumber>
    </recommendedName>
    <alternativeName>
        <fullName evidence="13">D-Ala-D-Ala ligase</fullName>
    </alternativeName>
    <alternativeName>
        <fullName evidence="13">D-alanylalanine synthetase</fullName>
    </alternativeName>
</protein>
<comment type="cofactor">
    <cofactor evidence="2">
        <name>Mg(2+)</name>
        <dbReference type="ChEBI" id="CHEBI:18420"/>
    </cofactor>
</comment>
<evidence type="ECO:0000256" key="4">
    <source>
        <dbReference type="ARBA" id="ARBA00022598"/>
    </source>
</evidence>
<comment type="pathway">
    <text evidence="13">Cell wall biogenesis; peptidoglycan biosynthesis.</text>
</comment>
<evidence type="ECO:0000256" key="12">
    <source>
        <dbReference type="ARBA" id="ARBA00023316"/>
    </source>
</evidence>
<dbReference type="InterPro" id="IPR016185">
    <property type="entry name" value="PreATP-grasp_dom_sf"/>
</dbReference>
<evidence type="ECO:0000313" key="16">
    <source>
        <dbReference type="EMBL" id="MFC4307262.1"/>
    </source>
</evidence>
<evidence type="ECO:0000313" key="17">
    <source>
        <dbReference type="Proteomes" id="UP001595755"/>
    </source>
</evidence>
<comment type="cofactor">
    <cofactor evidence="1">
        <name>Mn(2+)</name>
        <dbReference type="ChEBI" id="CHEBI:29035"/>
    </cofactor>
</comment>
<keyword evidence="5" id="KW-0479">Metal-binding</keyword>
<feature type="domain" description="ATP-grasp" evidence="15">
    <location>
        <begin position="137"/>
        <end position="343"/>
    </location>
</feature>
<comment type="subcellular location">
    <subcellularLocation>
        <location evidence="13">Cytoplasm</location>
    </subcellularLocation>
</comment>
<evidence type="ECO:0000256" key="5">
    <source>
        <dbReference type="ARBA" id="ARBA00022723"/>
    </source>
</evidence>
<keyword evidence="4 13" id="KW-0436">Ligase</keyword>
<dbReference type="NCBIfam" id="NF002528">
    <property type="entry name" value="PRK01966.1-4"/>
    <property type="match status" value="1"/>
</dbReference>
<keyword evidence="9 13" id="KW-0133">Cell shape</keyword>
<organism evidence="16 17">
    <name type="scientific">Cohnella boryungensis</name>
    <dbReference type="NCBI Taxonomy" id="768479"/>
    <lineage>
        <taxon>Bacteria</taxon>
        <taxon>Bacillati</taxon>
        <taxon>Bacillota</taxon>
        <taxon>Bacilli</taxon>
        <taxon>Bacillales</taxon>
        <taxon>Paenibacillaceae</taxon>
        <taxon>Cohnella</taxon>
    </lineage>
</organism>
<keyword evidence="17" id="KW-1185">Reference proteome</keyword>
<dbReference type="EMBL" id="JBHSED010000074">
    <property type="protein sequence ID" value="MFC4307262.1"/>
    <property type="molecule type" value="Genomic_DNA"/>
</dbReference>
<dbReference type="SUPFAM" id="SSF52440">
    <property type="entry name" value="PreATP-grasp domain"/>
    <property type="match status" value="1"/>
</dbReference>
<evidence type="ECO:0000256" key="1">
    <source>
        <dbReference type="ARBA" id="ARBA00001936"/>
    </source>
</evidence>
<comment type="function">
    <text evidence="13">Cell wall formation.</text>
</comment>
<dbReference type="Gene3D" id="3.30.1490.20">
    <property type="entry name" value="ATP-grasp fold, A domain"/>
    <property type="match status" value="1"/>
</dbReference>
<evidence type="ECO:0000256" key="6">
    <source>
        <dbReference type="ARBA" id="ARBA00022741"/>
    </source>
</evidence>
<dbReference type="PROSITE" id="PS00844">
    <property type="entry name" value="DALA_DALA_LIGASE_2"/>
    <property type="match status" value="1"/>
</dbReference>
<evidence type="ECO:0000256" key="7">
    <source>
        <dbReference type="ARBA" id="ARBA00022840"/>
    </source>
</evidence>
<dbReference type="Gene3D" id="3.40.50.20">
    <property type="match status" value="1"/>
</dbReference>
<reference evidence="17" key="1">
    <citation type="journal article" date="2019" name="Int. J. Syst. Evol. Microbiol.">
        <title>The Global Catalogue of Microorganisms (GCM) 10K type strain sequencing project: providing services to taxonomists for standard genome sequencing and annotation.</title>
        <authorList>
            <consortium name="The Broad Institute Genomics Platform"/>
            <consortium name="The Broad Institute Genome Sequencing Center for Infectious Disease"/>
            <person name="Wu L."/>
            <person name="Ma J."/>
        </authorList>
    </citation>
    <scope>NUCLEOTIDE SEQUENCE [LARGE SCALE GENOMIC DNA]</scope>
    <source>
        <strain evidence="17">CGMCC 4.1641</strain>
    </source>
</reference>
<dbReference type="PIRSF" id="PIRSF039102">
    <property type="entry name" value="Ddl/VanB"/>
    <property type="match status" value="1"/>
</dbReference>
<dbReference type="EC" id="6.3.2.4" evidence="13"/>
<evidence type="ECO:0000259" key="15">
    <source>
        <dbReference type="PROSITE" id="PS50975"/>
    </source>
</evidence>
<keyword evidence="6 14" id="KW-0547">Nucleotide-binding</keyword>
<dbReference type="HAMAP" id="MF_00047">
    <property type="entry name" value="Dala_Dala_lig"/>
    <property type="match status" value="1"/>
</dbReference>
<dbReference type="InterPro" id="IPR011127">
    <property type="entry name" value="Dala_Dala_lig_N"/>
</dbReference>
<comment type="similarity">
    <text evidence="3 13">Belongs to the D-alanine--D-alanine ligase family.</text>
</comment>
<dbReference type="PANTHER" id="PTHR23132:SF25">
    <property type="entry name" value="D-ALANINE--D-ALANINE LIGASE A"/>
    <property type="match status" value="1"/>
</dbReference>
<evidence type="ECO:0000256" key="10">
    <source>
        <dbReference type="ARBA" id="ARBA00022984"/>
    </source>
</evidence>